<evidence type="ECO:0000256" key="5">
    <source>
        <dbReference type="ARBA" id="ARBA00022741"/>
    </source>
</evidence>
<comment type="subcellular location">
    <subcellularLocation>
        <location evidence="1 10">Cytoplasm</location>
    </subcellularLocation>
</comment>
<organism evidence="12 13">
    <name type="scientific">Ligilactobacillus araffinosus DSM 20653</name>
    <dbReference type="NCBI Taxonomy" id="1423820"/>
    <lineage>
        <taxon>Bacteria</taxon>
        <taxon>Bacillati</taxon>
        <taxon>Bacillota</taxon>
        <taxon>Bacilli</taxon>
        <taxon>Lactobacillales</taxon>
        <taxon>Lactobacillaceae</taxon>
        <taxon>Ligilactobacillus</taxon>
    </lineage>
</organism>
<proteinExistence type="inferred from homology"/>
<comment type="similarity">
    <text evidence="2 10">Belongs to the class-II aminoacyl-tRNA synthetase family.</text>
</comment>
<keyword evidence="7 10" id="KW-0648">Protein biosynthesis</keyword>
<evidence type="ECO:0000313" key="12">
    <source>
        <dbReference type="EMBL" id="KRM52236.1"/>
    </source>
</evidence>
<dbReference type="GO" id="GO:0004814">
    <property type="term" value="F:arginine-tRNA ligase activity"/>
    <property type="evidence" value="ECO:0007669"/>
    <property type="project" value="InterPro"/>
</dbReference>
<dbReference type="Pfam" id="PF02092">
    <property type="entry name" value="tRNA_synt_2f"/>
    <property type="match status" value="1"/>
</dbReference>
<dbReference type="PANTHER" id="PTHR30075:SF2">
    <property type="entry name" value="GLYCINE--TRNA LIGASE, CHLOROPLASTIC_MITOCHONDRIAL 2"/>
    <property type="match status" value="1"/>
</dbReference>
<comment type="caution">
    <text evidence="12">The sequence shown here is derived from an EMBL/GenBank/DDBJ whole genome shotgun (WGS) entry which is preliminary data.</text>
</comment>
<dbReference type="PATRIC" id="fig|1423820.4.peg.670"/>
<comment type="subunit">
    <text evidence="10">Tetramer of two alpha and two beta subunits.</text>
</comment>
<keyword evidence="6 10" id="KW-0067">ATP-binding</keyword>
<dbReference type="GO" id="GO:0005524">
    <property type="term" value="F:ATP binding"/>
    <property type="evidence" value="ECO:0007669"/>
    <property type="project" value="UniProtKB-UniRule"/>
</dbReference>
<dbReference type="AlphaFoldDB" id="A0A0R1ZNH3"/>
<feature type="domain" description="DALR anticodon binding" evidence="11">
    <location>
        <begin position="581"/>
        <end position="674"/>
    </location>
</feature>
<evidence type="ECO:0000256" key="4">
    <source>
        <dbReference type="ARBA" id="ARBA00022598"/>
    </source>
</evidence>
<evidence type="ECO:0000256" key="8">
    <source>
        <dbReference type="ARBA" id="ARBA00023146"/>
    </source>
</evidence>
<evidence type="ECO:0000256" key="7">
    <source>
        <dbReference type="ARBA" id="ARBA00022917"/>
    </source>
</evidence>
<dbReference type="PANTHER" id="PTHR30075">
    <property type="entry name" value="GLYCYL-TRNA SYNTHETASE"/>
    <property type="match status" value="1"/>
</dbReference>
<gene>
    <name evidence="10" type="primary">glyS</name>
    <name evidence="12" type="ORF">FC64_GL000660</name>
</gene>
<evidence type="ECO:0000259" key="11">
    <source>
        <dbReference type="Pfam" id="PF05746"/>
    </source>
</evidence>
<dbReference type="GO" id="GO:0004820">
    <property type="term" value="F:glycine-tRNA ligase activity"/>
    <property type="evidence" value="ECO:0007669"/>
    <property type="project" value="UniProtKB-UniRule"/>
</dbReference>
<keyword evidence="4 10" id="KW-0436">Ligase</keyword>
<reference evidence="12 13" key="1">
    <citation type="journal article" date="2015" name="Genome Announc.">
        <title>Expanding the biotechnology potential of lactobacilli through comparative genomics of 213 strains and associated genera.</title>
        <authorList>
            <person name="Sun Z."/>
            <person name="Harris H.M."/>
            <person name="McCann A."/>
            <person name="Guo C."/>
            <person name="Argimon S."/>
            <person name="Zhang W."/>
            <person name="Yang X."/>
            <person name="Jeffery I.B."/>
            <person name="Cooney J.C."/>
            <person name="Kagawa T.F."/>
            <person name="Liu W."/>
            <person name="Song Y."/>
            <person name="Salvetti E."/>
            <person name="Wrobel A."/>
            <person name="Rasinkangas P."/>
            <person name="Parkhill J."/>
            <person name="Rea M.C."/>
            <person name="O'Sullivan O."/>
            <person name="Ritari J."/>
            <person name="Douillard F.P."/>
            <person name="Paul Ross R."/>
            <person name="Yang R."/>
            <person name="Briner A.E."/>
            <person name="Felis G.E."/>
            <person name="de Vos W.M."/>
            <person name="Barrangou R."/>
            <person name="Klaenhammer T.R."/>
            <person name="Caufield P.W."/>
            <person name="Cui Y."/>
            <person name="Zhang H."/>
            <person name="O'Toole P.W."/>
        </authorList>
    </citation>
    <scope>NUCLEOTIDE SEQUENCE [LARGE SCALE GENOMIC DNA]</scope>
    <source>
        <strain evidence="12 13">DSM 20653</strain>
    </source>
</reference>
<dbReference type="Pfam" id="PF05746">
    <property type="entry name" value="DALR_1"/>
    <property type="match status" value="1"/>
</dbReference>
<accession>A0A0R1ZNH3</accession>
<dbReference type="GO" id="GO:0006420">
    <property type="term" value="P:arginyl-tRNA aminoacylation"/>
    <property type="evidence" value="ECO:0007669"/>
    <property type="project" value="InterPro"/>
</dbReference>
<dbReference type="NCBIfam" id="TIGR00211">
    <property type="entry name" value="glyS"/>
    <property type="match status" value="1"/>
</dbReference>
<evidence type="ECO:0000256" key="1">
    <source>
        <dbReference type="ARBA" id="ARBA00004496"/>
    </source>
</evidence>
<keyword evidence="13" id="KW-1185">Reference proteome</keyword>
<protein>
    <recommendedName>
        <fullName evidence="10">Glycine--tRNA ligase beta subunit</fullName>
        <ecNumber evidence="10">6.1.1.14</ecNumber>
    </recommendedName>
    <alternativeName>
        <fullName evidence="10">Glycyl-tRNA synthetase beta subunit</fullName>
        <shortName evidence="10">GlyRS</shortName>
    </alternativeName>
</protein>
<evidence type="ECO:0000256" key="9">
    <source>
        <dbReference type="ARBA" id="ARBA00047937"/>
    </source>
</evidence>
<evidence type="ECO:0000256" key="2">
    <source>
        <dbReference type="ARBA" id="ARBA00008226"/>
    </source>
</evidence>
<dbReference type="PROSITE" id="PS50861">
    <property type="entry name" value="AA_TRNA_LIGASE_II_GLYAB"/>
    <property type="match status" value="1"/>
</dbReference>
<dbReference type="EC" id="6.1.1.14" evidence="10"/>
<keyword evidence="3 10" id="KW-0963">Cytoplasm</keyword>
<comment type="catalytic activity">
    <reaction evidence="9 10">
        <text>tRNA(Gly) + glycine + ATP = glycyl-tRNA(Gly) + AMP + diphosphate</text>
        <dbReference type="Rhea" id="RHEA:16013"/>
        <dbReference type="Rhea" id="RHEA-COMP:9664"/>
        <dbReference type="Rhea" id="RHEA-COMP:9683"/>
        <dbReference type="ChEBI" id="CHEBI:30616"/>
        <dbReference type="ChEBI" id="CHEBI:33019"/>
        <dbReference type="ChEBI" id="CHEBI:57305"/>
        <dbReference type="ChEBI" id="CHEBI:78442"/>
        <dbReference type="ChEBI" id="CHEBI:78522"/>
        <dbReference type="ChEBI" id="CHEBI:456215"/>
        <dbReference type="EC" id="6.1.1.14"/>
    </reaction>
</comment>
<dbReference type="Proteomes" id="UP000051291">
    <property type="component" value="Unassembled WGS sequence"/>
</dbReference>
<dbReference type="GO" id="GO:0005829">
    <property type="term" value="C:cytosol"/>
    <property type="evidence" value="ECO:0007669"/>
    <property type="project" value="TreeGrafter"/>
</dbReference>
<dbReference type="SUPFAM" id="SSF109604">
    <property type="entry name" value="HD-domain/PDEase-like"/>
    <property type="match status" value="1"/>
</dbReference>
<sequence>MEIGLEEIPAHVVTPSAAQLVEKTEKFLKEQRMDFDEVQTYSTPRRLTIEVTGLADKQPDIQEEAKGPAKKIAYDKDGNWSKAAQGFARGQGVSVDDIFFKELKGTEYVYVKKFIEGKAAADVMQGMRDVAMDLKFPTMMRWGTNDFQYVRPIRWIVAMLDDQVIPFKILNIESGNVSQGHRFLGKPVELKNADDYVEALRSEKVIVDATERKSMIRKQINDLAQKNNWKIVIDEDLLEEVNNLVEYPTVFAGSFDEKYLSVPDQVLITSMKDHQRFFYVTDQNGKLLPNFVSVRNGNTEYLENVVQGNEKVLTARLEDAKFFYEEDQKQSIADYVERLKKVMFHDKIGTIYEKMARVRLLASQIGKFVGLNDQELADLDRAAQIYKFDLVTGMVGEFAELQGVMGEIYARLQGENDNVAAAIREEYMPTSAEGELPATKVGAVLSIADKIDSIQAFFAAGMIPSGSNDPYALRRQALGIVRIALARNWKLSVPMMLKFIENAMNDRPDLYKNIMPGDEQKDMQQFIIDRLAQIMNGDKQLRHDVLDTVVANPENAFVDIEEAAKILGKHLEDDDFKETIEALTRVGRMAKKAPNFEDDAILKTELFENESEKKLAEAVKKVATAFEQADLEEKFSQLASLKDPITDYFDSTMIMAKDEDVKQNRLLQLKQIADLTKDFGELDNLNVK</sequence>
<dbReference type="HAMAP" id="MF_00255">
    <property type="entry name" value="Gly_tRNA_synth_beta"/>
    <property type="match status" value="1"/>
</dbReference>
<dbReference type="InterPro" id="IPR006194">
    <property type="entry name" value="Gly-tRNA-synth_heterodimer"/>
</dbReference>
<dbReference type="InterPro" id="IPR015944">
    <property type="entry name" value="Gly-tRNA-synth_bsu"/>
</dbReference>
<evidence type="ECO:0000256" key="10">
    <source>
        <dbReference type="HAMAP-Rule" id="MF_00255"/>
    </source>
</evidence>
<dbReference type="InterPro" id="IPR008909">
    <property type="entry name" value="DALR_anticod-bd"/>
</dbReference>
<dbReference type="EMBL" id="AYYZ01000025">
    <property type="protein sequence ID" value="KRM52236.1"/>
    <property type="molecule type" value="Genomic_DNA"/>
</dbReference>
<dbReference type="PRINTS" id="PR01045">
    <property type="entry name" value="TRNASYNTHGB"/>
</dbReference>
<dbReference type="STRING" id="1423820.FC64_GL000660"/>
<name>A0A0R1ZNH3_9LACO</name>
<keyword evidence="8 10" id="KW-0030">Aminoacyl-tRNA synthetase</keyword>
<evidence type="ECO:0000256" key="3">
    <source>
        <dbReference type="ARBA" id="ARBA00022490"/>
    </source>
</evidence>
<evidence type="ECO:0000256" key="6">
    <source>
        <dbReference type="ARBA" id="ARBA00022840"/>
    </source>
</evidence>
<dbReference type="GO" id="GO:0006426">
    <property type="term" value="P:glycyl-tRNA aminoacylation"/>
    <property type="evidence" value="ECO:0007669"/>
    <property type="project" value="UniProtKB-UniRule"/>
</dbReference>
<keyword evidence="5 10" id="KW-0547">Nucleotide-binding</keyword>
<evidence type="ECO:0000313" key="13">
    <source>
        <dbReference type="Proteomes" id="UP000051291"/>
    </source>
</evidence>